<sequence>MNTCKKAPCWYCDGTVWILEDEARCHNCGEEYSPNEFNEDGTRNVDPD</sequence>
<keyword evidence="2" id="KW-1185">Reference proteome</keyword>
<dbReference type="EMBL" id="KP280063">
    <property type="protein sequence ID" value="AJF40837.1"/>
    <property type="molecule type" value="Genomic_DNA"/>
</dbReference>
<gene>
    <name evidence="1" type="ORF">SBVP3_0070</name>
</gene>
<dbReference type="Proteomes" id="UP000031804">
    <property type="component" value="Segment"/>
</dbReference>
<organism evidence="1 2">
    <name type="scientific">Vibrio phage phi 3</name>
    <dbReference type="NCBI Taxonomy" id="1589298"/>
    <lineage>
        <taxon>Viruses</taxon>
        <taxon>Duplodnaviria</taxon>
        <taxon>Heunggongvirae</taxon>
        <taxon>Uroviricota</taxon>
        <taxon>Caudoviricetes</taxon>
        <taxon>Demerecviridae</taxon>
        <taxon>Ermolyevavirinae</taxon>
        <taxon>Jesfedecavirus</taxon>
        <taxon>Jesfedecavirus phi3</taxon>
    </lineage>
</organism>
<dbReference type="OrthoDB" id="37174at10239"/>
<name>A0A0B5H2X2_9CAUD</name>
<evidence type="ECO:0000313" key="2">
    <source>
        <dbReference type="Proteomes" id="UP000031804"/>
    </source>
</evidence>
<dbReference type="GeneID" id="26634140"/>
<dbReference type="KEGG" id="vg:26634140"/>
<proteinExistence type="predicted"/>
<protein>
    <submittedName>
        <fullName evidence="1">Uncharacterized protein</fullName>
    </submittedName>
</protein>
<reference evidence="1 2" key="1">
    <citation type="submission" date="2014-12" db="EMBL/GenBank/DDBJ databases">
        <title>Complete genome sequences of three Vibrio cholerae specific bacteriophages.</title>
        <authorList>
            <person name="Bhandare S.G."/>
            <person name="Warry A."/>
            <person name="Emes R.D."/>
            <person name="Hooton S.P.T."/>
            <person name="Barrow P.A."/>
            <person name="Atterbury R.J."/>
        </authorList>
    </citation>
    <scope>NUCLEOTIDE SEQUENCE [LARGE SCALE GENOMIC DNA]</scope>
</reference>
<evidence type="ECO:0000313" key="1">
    <source>
        <dbReference type="EMBL" id="AJF40837.1"/>
    </source>
</evidence>
<dbReference type="RefSeq" id="YP_009207535.1">
    <property type="nucleotide sequence ID" value="NC_028895.1"/>
</dbReference>
<accession>A0A0B5H2X2</accession>